<dbReference type="PANTHER" id="PTHR11489">
    <property type="entry name" value="40S RIBOSOMAL PROTEIN SA"/>
    <property type="match status" value="1"/>
</dbReference>
<dbReference type="Gene3D" id="3.40.50.10490">
    <property type="entry name" value="Glucose-6-phosphate isomerase like protein, domain 1"/>
    <property type="match status" value="1"/>
</dbReference>
<dbReference type="SUPFAM" id="SSF52313">
    <property type="entry name" value="Ribosomal protein S2"/>
    <property type="match status" value="1"/>
</dbReference>
<dbReference type="GO" id="GO:0015935">
    <property type="term" value="C:small ribosomal subunit"/>
    <property type="evidence" value="ECO:0007669"/>
    <property type="project" value="InterPro"/>
</dbReference>
<dbReference type="GO" id="GO:0006412">
    <property type="term" value="P:translation"/>
    <property type="evidence" value="ECO:0007669"/>
    <property type="project" value="InterPro"/>
</dbReference>
<protein>
    <recommendedName>
        <fullName evidence="6">40S ribosomal protein SA</fullName>
    </recommendedName>
</protein>
<reference evidence="4" key="1">
    <citation type="submission" date="2019-07" db="EMBL/GenBank/DDBJ databases">
        <authorList>
            <person name="Dittberner H."/>
        </authorList>
    </citation>
    <scope>NUCLEOTIDE SEQUENCE [LARGE SCALE GENOMIC DNA]</scope>
</reference>
<accession>A0A565CUJ9</accession>
<evidence type="ECO:0000256" key="3">
    <source>
        <dbReference type="ARBA" id="ARBA00023274"/>
    </source>
</evidence>
<dbReference type="OrthoDB" id="414863at2759"/>
<sequence length="156" mass="17604">MSEYLVTMADQSQMERYVLNRRKDVKTWERLQMAVRMIATIDPQYVIVQSSSPYGQRRVSMFAHFTGGVKAIAGGHIPGTFSDKLRPCLLIVTDPITEHQSIKEPASRDIPILIIAFCDSDSSTVSVDIRIPTNNKGRHSIACFYWLLASMVLIRS</sequence>
<dbReference type="Pfam" id="PF00318">
    <property type="entry name" value="Ribosomal_S2"/>
    <property type="match status" value="1"/>
</dbReference>
<dbReference type="AlphaFoldDB" id="A0A565CUJ9"/>
<dbReference type="InterPro" id="IPR005707">
    <property type="entry name" value="Ribosomal_uS2_euk/arc"/>
</dbReference>
<evidence type="ECO:0000256" key="1">
    <source>
        <dbReference type="ARBA" id="ARBA00006242"/>
    </source>
</evidence>
<dbReference type="InterPro" id="IPR001865">
    <property type="entry name" value="Ribosomal_uS2"/>
</dbReference>
<name>A0A565CUJ9_9BRAS</name>
<keyword evidence="3" id="KW-0687">Ribonucleoprotein</keyword>
<evidence type="ECO:0000256" key="2">
    <source>
        <dbReference type="ARBA" id="ARBA00022980"/>
    </source>
</evidence>
<comment type="similarity">
    <text evidence="1">Belongs to the universal ribosomal protein uS2 family.</text>
</comment>
<dbReference type="Proteomes" id="UP000489600">
    <property type="component" value="Unassembled WGS sequence"/>
</dbReference>
<evidence type="ECO:0000313" key="5">
    <source>
        <dbReference type="Proteomes" id="UP000489600"/>
    </source>
</evidence>
<dbReference type="EMBL" id="CABITT030000008">
    <property type="protein sequence ID" value="VVB17388.1"/>
    <property type="molecule type" value="Genomic_DNA"/>
</dbReference>
<dbReference type="GO" id="GO:0003735">
    <property type="term" value="F:structural constituent of ribosome"/>
    <property type="evidence" value="ECO:0007669"/>
    <property type="project" value="InterPro"/>
</dbReference>
<proteinExistence type="inferred from homology"/>
<dbReference type="InterPro" id="IPR023591">
    <property type="entry name" value="Ribosomal_uS2_flav_dom_sf"/>
</dbReference>
<keyword evidence="5" id="KW-1185">Reference proteome</keyword>
<evidence type="ECO:0008006" key="6">
    <source>
        <dbReference type="Google" id="ProtNLM"/>
    </source>
</evidence>
<organism evidence="4 5">
    <name type="scientific">Arabis nemorensis</name>
    <dbReference type="NCBI Taxonomy" id="586526"/>
    <lineage>
        <taxon>Eukaryota</taxon>
        <taxon>Viridiplantae</taxon>
        <taxon>Streptophyta</taxon>
        <taxon>Embryophyta</taxon>
        <taxon>Tracheophyta</taxon>
        <taxon>Spermatophyta</taxon>
        <taxon>Magnoliopsida</taxon>
        <taxon>eudicotyledons</taxon>
        <taxon>Gunneridae</taxon>
        <taxon>Pentapetalae</taxon>
        <taxon>rosids</taxon>
        <taxon>malvids</taxon>
        <taxon>Brassicales</taxon>
        <taxon>Brassicaceae</taxon>
        <taxon>Arabideae</taxon>
        <taxon>Arabis</taxon>
    </lineage>
</organism>
<evidence type="ECO:0000313" key="4">
    <source>
        <dbReference type="EMBL" id="VVB17388.1"/>
    </source>
</evidence>
<gene>
    <name evidence="4" type="ORF">ANE_LOCUS27832</name>
</gene>
<keyword evidence="2" id="KW-0689">Ribosomal protein</keyword>
<comment type="caution">
    <text evidence="4">The sequence shown here is derived from an EMBL/GenBank/DDBJ whole genome shotgun (WGS) entry which is preliminary data.</text>
</comment>